<dbReference type="PROSITE" id="PS51686">
    <property type="entry name" value="SAM_MT_RSMB_NOP"/>
    <property type="match status" value="1"/>
</dbReference>
<feature type="binding site" evidence="9">
    <location>
        <position position="411"/>
    </location>
    <ligand>
        <name>S-adenosyl-L-methionine</name>
        <dbReference type="ChEBI" id="CHEBI:59789"/>
    </ligand>
</feature>
<evidence type="ECO:0000313" key="12">
    <source>
        <dbReference type="EnsemblMetazoa" id="MESCA008030-PA"/>
    </source>
</evidence>
<evidence type="ECO:0000256" key="8">
    <source>
        <dbReference type="ARBA" id="ARBA00023242"/>
    </source>
</evidence>
<dbReference type="CDD" id="cd02440">
    <property type="entry name" value="AdoMet_MTases"/>
    <property type="match status" value="1"/>
</dbReference>
<dbReference type="InterPro" id="IPR018314">
    <property type="entry name" value="RsmB/NOL1/NOP2-like_CS"/>
</dbReference>
<accession>T1GW59</accession>
<dbReference type="InterPro" id="IPR023273">
    <property type="entry name" value="RCMT_NOP2"/>
</dbReference>
<feature type="region of interest" description="Disordered" evidence="10">
    <location>
        <begin position="1"/>
        <end position="177"/>
    </location>
</feature>
<dbReference type="Gene3D" id="3.30.70.1170">
    <property type="entry name" value="Sun protein, domain 3"/>
    <property type="match status" value="1"/>
</dbReference>
<feature type="compositionally biased region" description="Acidic residues" evidence="10">
    <location>
        <begin position="159"/>
        <end position="169"/>
    </location>
</feature>
<dbReference type="EMBL" id="CAQQ02165624">
    <property type="status" value="NOT_ANNOTATED_CDS"/>
    <property type="molecule type" value="Genomic_DNA"/>
</dbReference>
<evidence type="ECO:0000256" key="5">
    <source>
        <dbReference type="ARBA" id="ARBA00022679"/>
    </source>
</evidence>
<feature type="compositionally biased region" description="Basic and acidic residues" evidence="10">
    <location>
        <begin position="645"/>
        <end position="670"/>
    </location>
</feature>
<evidence type="ECO:0000256" key="3">
    <source>
        <dbReference type="ARBA" id="ARBA00022517"/>
    </source>
</evidence>
<dbReference type="Gene3D" id="3.40.50.150">
    <property type="entry name" value="Vaccinia Virus protein VP39"/>
    <property type="match status" value="1"/>
</dbReference>
<feature type="compositionally biased region" description="Basic and acidic residues" evidence="10">
    <location>
        <begin position="149"/>
        <end position="158"/>
    </location>
</feature>
<feature type="binding site" evidence="9">
    <location>
        <position position="384"/>
    </location>
    <ligand>
        <name>S-adenosyl-L-methionine</name>
        <dbReference type="ChEBI" id="CHEBI:59789"/>
    </ligand>
</feature>
<evidence type="ECO:0000256" key="9">
    <source>
        <dbReference type="PROSITE-ProRule" id="PRU01023"/>
    </source>
</evidence>
<evidence type="ECO:0000259" key="11">
    <source>
        <dbReference type="PROSITE" id="PS51686"/>
    </source>
</evidence>
<feature type="compositionally biased region" description="Basic and acidic residues" evidence="10">
    <location>
        <begin position="692"/>
        <end position="704"/>
    </location>
</feature>
<dbReference type="GO" id="GO:0070475">
    <property type="term" value="P:rRNA base methylation"/>
    <property type="evidence" value="ECO:0007669"/>
    <property type="project" value="TreeGrafter"/>
</dbReference>
<dbReference type="PANTHER" id="PTHR22807">
    <property type="entry name" value="NOP2 YEAST -RELATED NOL1/NOP2/FMU SUN DOMAIN-CONTAINING"/>
    <property type="match status" value="1"/>
</dbReference>
<dbReference type="SUPFAM" id="SSF53335">
    <property type="entry name" value="S-adenosyl-L-methionine-dependent methyltransferases"/>
    <property type="match status" value="1"/>
</dbReference>
<feature type="active site" description="Nucleophile" evidence="9">
    <location>
        <position position="485"/>
    </location>
</feature>
<dbReference type="AlphaFoldDB" id="T1GW59"/>
<feature type="compositionally biased region" description="Acidic residues" evidence="10">
    <location>
        <begin position="562"/>
        <end position="578"/>
    </location>
</feature>
<comment type="subcellular location">
    <subcellularLocation>
        <location evidence="1">Nucleus</location>
        <location evidence="1">Nucleolus</location>
    </subcellularLocation>
</comment>
<evidence type="ECO:0000256" key="7">
    <source>
        <dbReference type="ARBA" id="ARBA00022884"/>
    </source>
</evidence>
<dbReference type="EMBL" id="CAQQ02165625">
    <property type="status" value="NOT_ANNOTATED_CDS"/>
    <property type="molecule type" value="Genomic_DNA"/>
</dbReference>
<dbReference type="Pfam" id="PF01189">
    <property type="entry name" value="Methyltr_RsmB-F"/>
    <property type="match status" value="1"/>
</dbReference>
<feature type="binding site" evidence="9">
    <location>
        <begin position="360"/>
        <end position="366"/>
    </location>
    <ligand>
        <name>S-adenosyl-L-methionine</name>
        <dbReference type="ChEBI" id="CHEBI:59789"/>
    </ligand>
</feature>
<dbReference type="InterPro" id="IPR029063">
    <property type="entry name" value="SAM-dependent_MTases_sf"/>
</dbReference>
<dbReference type="Proteomes" id="UP000015102">
    <property type="component" value="Unassembled WGS sequence"/>
</dbReference>
<dbReference type="InterPro" id="IPR023267">
    <property type="entry name" value="RCMT"/>
</dbReference>
<dbReference type="HOGENOM" id="CLU_005316_3_0_1"/>
<keyword evidence="13" id="KW-1185">Reference proteome</keyword>
<feature type="compositionally biased region" description="Acidic residues" evidence="10">
    <location>
        <begin position="75"/>
        <end position="95"/>
    </location>
</feature>
<feature type="compositionally biased region" description="Basic and acidic residues" evidence="10">
    <location>
        <begin position="596"/>
        <end position="613"/>
    </location>
</feature>
<feature type="region of interest" description="Disordered" evidence="10">
    <location>
        <begin position="560"/>
        <end position="753"/>
    </location>
</feature>
<evidence type="ECO:0000256" key="10">
    <source>
        <dbReference type="SAM" id="MobiDB-lite"/>
    </source>
</evidence>
<reference evidence="13" key="1">
    <citation type="submission" date="2013-02" db="EMBL/GenBank/DDBJ databases">
        <authorList>
            <person name="Hughes D."/>
        </authorList>
    </citation>
    <scope>NUCLEOTIDE SEQUENCE</scope>
    <source>
        <strain>Durham</strain>
        <strain evidence="13">NC isolate 2 -- Noor lab</strain>
    </source>
</reference>
<evidence type="ECO:0000256" key="2">
    <source>
        <dbReference type="ARBA" id="ARBA00007494"/>
    </source>
</evidence>
<feature type="domain" description="SAM-dependent MTase RsmB/NOP-type" evidence="11">
    <location>
        <begin position="265"/>
        <end position="555"/>
    </location>
</feature>
<name>T1GW59_MEGSC</name>
<dbReference type="NCBIfam" id="TIGR00446">
    <property type="entry name" value="nop2p"/>
    <property type="match status" value="1"/>
</dbReference>
<evidence type="ECO:0000256" key="1">
    <source>
        <dbReference type="ARBA" id="ARBA00004604"/>
    </source>
</evidence>
<evidence type="ECO:0000313" key="13">
    <source>
        <dbReference type="Proteomes" id="UP000015102"/>
    </source>
</evidence>
<comment type="similarity">
    <text evidence="2 9">Belongs to the class I-like SAM-binding methyltransferase superfamily. RsmB/NOP family.</text>
</comment>
<dbReference type="PROSITE" id="PS01153">
    <property type="entry name" value="NOL1_NOP2_SUN"/>
    <property type="match status" value="1"/>
</dbReference>
<keyword evidence="5 9" id="KW-0808">Transferase</keyword>
<keyword evidence="3" id="KW-0690">Ribosome biogenesis</keyword>
<feature type="binding site" evidence="9">
    <location>
        <position position="428"/>
    </location>
    <ligand>
        <name>S-adenosyl-L-methionine</name>
        <dbReference type="ChEBI" id="CHEBI:59789"/>
    </ligand>
</feature>
<feature type="compositionally biased region" description="Basic residues" evidence="10">
    <location>
        <begin position="43"/>
        <end position="66"/>
    </location>
</feature>
<sequence length="753" mass="86013">MGRKAGYTEKEKKGPGRKARKQKPPTFNKPSFAPLEKEEGKLSHRQKQRQAKRLQKKQNKKPKVKQPKQVYNSDSEAEDVVEEEEVMSEEEEEDTPVLNGNGKVKGFSDENQSWLKPKQKKGAAPVEDEEEDDDDEEVEEEESEDEDEGKVKVGKLFDEEGDSDDEVPDDNFANKKLKKQEKEEAKLAEEEQQMSVLNQEIFKLPEEDGEEEKPVTLPEIQQRIKDVTLVLSDFKRYRQEGRSRQEYLEILKKDLCVYYSYNEFLMSKLIDMFPLTELMEYLEASEVARPLTIRTNTLKTRRKELAQALINRGENGLSSQVPLGATPEYLAGHYMIQGASSMLPVMALAPQENERILDMCSAPGGKSSHIASIMKNTGVLFANDANRDRIKAVVANLHRLGINNCIVSCEDGCKFRQVMTGFDRVLLDAPCTGTGVVAKDPSVKQSKSEIDVQRCYNLQRKLLLTAIDCLDAKSPSGGYLVYSTCSVLPEENEWVIDYALKKRNVKLVPTGLDFGTEGFTKYRQFRFHPSLNLTRRYYPHTHNMDGFYVAKLKKFSNTIPVDNDDDLEEEEKVEETVEETAVATEEKMEEDSEENTGEKSKEQSWQTKLDRCRNPAKKKKIADAEKKYVAKVFEKPVKVPKKKKAGQEETQKKSEEPEKKTEEKVNEKPPKTPKKNKKIEGKKSEPLLTESPESKPDSKPELKKQNNKNQNNSKKFNNKNKNHGNSEQNGKFKKDFQAKNNKNKKGTEKKSVK</sequence>
<dbReference type="GO" id="GO:0009383">
    <property type="term" value="F:rRNA (cytosine-C5-)-methyltransferase activity"/>
    <property type="evidence" value="ECO:0007669"/>
    <property type="project" value="TreeGrafter"/>
</dbReference>
<dbReference type="STRING" id="36166.T1GW59"/>
<dbReference type="GO" id="GO:0000470">
    <property type="term" value="P:maturation of LSU-rRNA"/>
    <property type="evidence" value="ECO:0007669"/>
    <property type="project" value="TreeGrafter"/>
</dbReference>
<dbReference type="PANTHER" id="PTHR22807:SF30">
    <property type="entry name" value="28S RRNA (CYTOSINE(4447)-C(5))-METHYLTRANSFERASE-RELATED"/>
    <property type="match status" value="1"/>
</dbReference>
<organism evidence="12 13">
    <name type="scientific">Megaselia scalaris</name>
    <name type="common">Humpbacked fly</name>
    <name type="synonym">Phora scalaris</name>
    <dbReference type="NCBI Taxonomy" id="36166"/>
    <lineage>
        <taxon>Eukaryota</taxon>
        <taxon>Metazoa</taxon>
        <taxon>Ecdysozoa</taxon>
        <taxon>Arthropoda</taxon>
        <taxon>Hexapoda</taxon>
        <taxon>Insecta</taxon>
        <taxon>Pterygota</taxon>
        <taxon>Neoptera</taxon>
        <taxon>Endopterygota</taxon>
        <taxon>Diptera</taxon>
        <taxon>Brachycera</taxon>
        <taxon>Muscomorpha</taxon>
        <taxon>Platypezoidea</taxon>
        <taxon>Phoridae</taxon>
        <taxon>Megaseliini</taxon>
        <taxon>Megaselia</taxon>
    </lineage>
</organism>
<dbReference type="InterPro" id="IPR001678">
    <property type="entry name" value="MeTrfase_RsmB-F_NOP2_dom"/>
</dbReference>
<protein>
    <recommendedName>
        <fullName evidence="11">SAM-dependent MTase RsmB/NOP-type domain-containing protein</fullName>
    </recommendedName>
</protein>
<dbReference type="EnsemblMetazoa" id="MESCA008030-RA">
    <property type="protein sequence ID" value="MESCA008030-PA"/>
    <property type="gene ID" value="MESCA008030"/>
</dbReference>
<keyword evidence="8" id="KW-0539">Nucleus</keyword>
<keyword evidence="6 9" id="KW-0949">S-adenosyl-L-methionine</keyword>
<reference evidence="12" key="2">
    <citation type="submission" date="2015-06" db="UniProtKB">
        <authorList>
            <consortium name="EnsemblMetazoa"/>
        </authorList>
    </citation>
    <scope>IDENTIFICATION</scope>
</reference>
<feature type="compositionally biased region" description="Acidic residues" evidence="10">
    <location>
        <begin position="126"/>
        <end position="148"/>
    </location>
</feature>
<keyword evidence="4 9" id="KW-0489">Methyltransferase</keyword>
<dbReference type="GO" id="GO:0005730">
    <property type="term" value="C:nucleolus"/>
    <property type="evidence" value="ECO:0007669"/>
    <property type="project" value="UniProtKB-SubCell"/>
</dbReference>
<dbReference type="PRINTS" id="PR02012">
    <property type="entry name" value="RCMTNOP2"/>
</dbReference>
<dbReference type="InterPro" id="IPR049560">
    <property type="entry name" value="MeTrfase_RsmB-F_NOP2_cat"/>
</dbReference>
<keyword evidence="7 9" id="KW-0694">RNA-binding</keyword>
<dbReference type="OMA" id="FRNIMTG"/>
<feature type="compositionally biased region" description="Basic and acidic residues" evidence="10">
    <location>
        <begin position="621"/>
        <end position="637"/>
    </location>
</feature>
<proteinExistence type="inferred from homology"/>
<feature type="compositionally biased region" description="Basic and acidic residues" evidence="10">
    <location>
        <begin position="1"/>
        <end position="14"/>
    </location>
</feature>
<dbReference type="PRINTS" id="PR02008">
    <property type="entry name" value="RCMTFAMILY"/>
</dbReference>
<dbReference type="GO" id="GO:0003723">
    <property type="term" value="F:RNA binding"/>
    <property type="evidence" value="ECO:0007669"/>
    <property type="project" value="UniProtKB-UniRule"/>
</dbReference>
<evidence type="ECO:0000256" key="6">
    <source>
        <dbReference type="ARBA" id="ARBA00022691"/>
    </source>
</evidence>
<dbReference type="InterPro" id="IPR011023">
    <property type="entry name" value="Nop2p"/>
</dbReference>
<evidence type="ECO:0000256" key="4">
    <source>
        <dbReference type="ARBA" id="ARBA00022603"/>
    </source>
</evidence>